<evidence type="ECO:0000256" key="1">
    <source>
        <dbReference type="SAM" id="Phobius"/>
    </source>
</evidence>
<sequence length="139" mass="15093">MFNRDWKIARRVHPRKNGHSIVEAVTAALILIPITLLILDLLVLVIANSMNDTAAKNAARAGANHSDSGAAFTAAQTTLNSFHSSPILKTLQIKAFDYPYQGDKVACTTRMIVNLPVPFPGFSTFTFEAKAVEPLVGEK</sequence>
<dbReference type="AlphaFoldDB" id="A0A8J7TK03"/>
<evidence type="ECO:0000313" key="3">
    <source>
        <dbReference type="Proteomes" id="UP000664277"/>
    </source>
</evidence>
<accession>A0A8J7TK03</accession>
<keyword evidence="1" id="KW-1133">Transmembrane helix</keyword>
<dbReference type="Proteomes" id="UP000664277">
    <property type="component" value="Unassembled WGS sequence"/>
</dbReference>
<reference evidence="2" key="1">
    <citation type="submission" date="2021-02" db="EMBL/GenBank/DDBJ databases">
        <title>Genome-Resolved Metagenomics of a Microbial Community Performing Photosynthetic Biological Nutrient Removal.</title>
        <authorList>
            <person name="Mcdaniel E.A."/>
        </authorList>
    </citation>
    <scope>NUCLEOTIDE SEQUENCE</scope>
    <source>
        <strain evidence="2">UWPOB_OBS1</strain>
    </source>
</reference>
<feature type="transmembrane region" description="Helical" evidence="1">
    <location>
        <begin position="21"/>
        <end position="47"/>
    </location>
</feature>
<gene>
    <name evidence="2" type="ORF">J0M35_00715</name>
</gene>
<evidence type="ECO:0000313" key="2">
    <source>
        <dbReference type="EMBL" id="MBN8658854.1"/>
    </source>
</evidence>
<organism evidence="2 3">
    <name type="scientific">Candidatus Obscuribacter phosphatis</name>
    <dbReference type="NCBI Taxonomy" id="1906157"/>
    <lineage>
        <taxon>Bacteria</taxon>
        <taxon>Bacillati</taxon>
        <taxon>Candidatus Melainabacteria</taxon>
        <taxon>Candidatus Obscuribacterales</taxon>
        <taxon>Candidatus Obscuribacteraceae</taxon>
        <taxon>Candidatus Obscuribacter</taxon>
    </lineage>
</organism>
<proteinExistence type="predicted"/>
<dbReference type="EMBL" id="JAFLCK010000001">
    <property type="protein sequence ID" value="MBN8658854.1"/>
    <property type="molecule type" value="Genomic_DNA"/>
</dbReference>
<comment type="caution">
    <text evidence="2">The sequence shown here is derived from an EMBL/GenBank/DDBJ whole genome shotgun (WGS) entry which is preliminary data.</text>
</comment>
<keyword evidence="1" id="KW-0472">Membrane</keyword>
<name>A0A8J7TK03_9BACT</name>
<keyword evidence="1" id="KW-0812">Transmembrane</keyword>
<evidence type="ECO:0008006" key="4">
    <source>
        <dbReference type="Google" id="ProtNLM"/>
    </source>
</evidence>
<protein>
    <recommendedName>
        <fullName evidence="4">Pilus assembly protein</fullName>
    </recommendedName>
</protein>